<sequence length="100" mass="11399">MASMTRQERAKHYLKRLLNSRNKSLELEAILTELNGLVYTKTNEPLSRQEKLLILEELERLASNDDSILESVGTEHFKVNASDNSNILDVISAMKKRVGK</sequence>
<dbReference type="EMBL" id="KP795579">
    <property type="protein sequence ID" value="AKN38384.1"/>
    <property type="molecule type" value="Genomic_DNA"/>
</dbReference>
<proteinExistence type="predicted"/>
<reference evidence="1" key="1">
    <citation type="journal article" date="2015" name="MBio">
        <title>Eco-Evolutionary Dynamics of Episomes among Ecologically Cohesive Bacterial Populations.</title>
        <authorList>
            <person name="Xue H."/>
            <person name="Cordero O.X."/>
            <person name="Camas F.M."/>
            <person name="Trimble W."/>
            <person name="Meyer F."/>
            <person name="Guglielmini J."/>
            <person name="Rocha E.P."/>
            <person name="Polz M.F."/>
        </authorList>
    </citation>
    <scope>NUCLEOTIDE SEQUENCE</scope>
    <source>
        <strain evidence="1">1F_279</strain>
    </source>
</reference>
<accession>A0A0H3ZWX9</accession>
<protein>
    <submittedName>
        <fullName evidence="1">Uncharacterized protein</fullName>
    </submittedName>
</protein>
<organism evidence="1">
    <name type="scientific">Vibrio tasmaniensis</name>
    <dbReference type="NCBI Taxonomy" id="212663"/>
    <lineage>
        <taxon>Bacteria</taxon>
        <taxon>Pseudomonadati</taxon>
        <taxon>Pseudomonadota</taxon>
        <taxon>Gammaproteobacteria</taxon>
        <taxon>Vibrionales</taxon>
        <taxon>Vibrionaceae</taxon>
        <taxon>Vibrio</taxon>
    </lineage>
</organism>
<name>A0A0H3ZWX9_9VIBR</name>
<dbReference type="AlphaFoldDB" id="A0A0H3ZWX9"/>
<evidence type="ECO:0000313" key="1">
    <source>
        <dbReference type="EMBL" id="AKN38384.1"/>
    </source>
</evidence>